<evidence type="ECO:0000259" key="4">
    <source>
        <dbReference type="Pfam" id="PF16656"/>
    </source>
</evidence>
<dbReference type="InterPro" id="IPR015914">
    <property type="entry name" value="PAPs_N"/>
</dbReference>
<dbReference type="GO" id="GO:0046872">
    <property type="term" value="F:metal ion binding"/>
    <property type="evidence" value="ECO:0007669"/>
    <property type="project" value="InterPro"/>
</dbReference>
<evidence type="ECO:0000256" key="1">
    <source>
        <dbReference type="ARBA" id="ARBA00022729"/>
    </source>
</evidence>
<dbReference type="InterPro" id="IPR029052">
    <property type="entry name" value="Metallo-depent_PP-like"/>
</dbReference>
<dbReference type="InterPro" id="IPR013783">
    <property type="entry name" value="Ig-like_fold"/>
</dbReference>
<dbReference type="SUPFAM" id="SSF56300">
    <property type="entry name" value="Metallo-dependent phosphatases"/>
    <property type="match status" value="1"/>
</dbReference>
<dbReference type="Gene3D" id="2.60.40.380">
    <property type="entry name" value="Purple acid phosphatase-like, N-terminal"/>
    <property type="match status" value="1"/>
</dbReference>
<sequence>MKHTLLTLLFLSVSGLYVTNSFSQTVVRGPYLQSNTHEGIIVMWRTNNATSSKVWYGTDPSNLAQTVEINDNVTNHIVPVTGLQPYTTYYYAIGDLNNQLASDVTVQYFKTHPLPGTPVSTRIWATGDFGRGNAGQIETKQAFMDYTGERGTDVWIWLGDNAYQDGTDNEYQTKVFALQGFSDIFTYTPFWPSPGNHDYNTVWSQSTLLGIPYTNIPLENHQGPYFDLVEVPRFAEAGGFPSQLEVFYSFDYGDVHFLSLNSEVFDYTFSYDGINRMKQWIENDLQQNTRKFTIAYFHQPPYSKGSHDSDDVYEIVMKAMREKVIPLLEQYDVDLVVCGHSHVFERSYLLKGHFGNTSSFNPSMKMQNGVNGNFDEGTPYVKDNSQSTSEGTVYVVCGNSGSSESSPSLDHPAMLYNDGASDAMGSFIIDVNRNRLDGKYLKKSGEIADQFTILKKDVVLADLPDLTICEGETINVAALFSGGSLDMTYAWTNTTATDSVVSLSPLTTTQYTLTVTDHLTGQIESTNFTINVLPFPQPVITEPLQGTLAAPSGVGYTYQWYINGNAISGAVNQYYQPLFDGTYTVMVTNTTTGCSALSVQYAYPANLGITSITDAGFSLYPNPADDYLTISLPEELKDNHYKIIDVAGREVATGELKGATMTINVKELNPGGYYIVVKGKTGELKRSFSKK</sequence>
<dbReference type="Gene3D" id="2.60.40.10">
    <property type="entry name" value="Immunoglobulins"/>
    <property type="match status" value="1"/>
</dbReference>
<protein>
    <submittedName>
        <fullName evidence="6">Metallophosphoesterase</fullName>
    </submittedName>
</protein>
<dbReference type="EMBL" id="JACVEL010000012">
    <property type="protein sequence ID" value="MBC9813632.1"/>
    <property type="molecule type" value="Genomic_DNA"/>
</dbReference>
<dbReference type="Pfam" id="PF18962">
    <property type="entry name" value="Por_Secre_tail"/>
    <property type="match status" value="1"/>
</dbReference>
<evidence type="ECO:0000256" key="2">
    <source>
        <dbReference type="SAM" id="SignalP"/>
    </source>
</evidence>
<feature type="signal peptide" evidence="2">
    <location>
        <begin position="1"/>
        <end position="23"/>
    </location>
</feature>
<feature type="domain" description="Purple acid phosphatase N-terminal" evidence="4">
    <location>
        <begin position="34"/>
        <end position="103"/>
    </location>
</feature>
<dbReference type="Pfam" id="PF00149">
    <property type="entry name" value="Metallophos"/>
    <property type="match status" value="1"/>
</dbReference>
<name>A0A8J6PDY0_9FLAO</name>
<feature type="domain" description="Calcineurin-like phosphoesterase" evidence="3">
    <location>
        <begin position="122"/>
        <end position="343"/>
    </location>
</feature>
<evidence type="ECO:0000313" key="6">
    <source>
        <dbReference type="EMBL" id="MBC9813632.1"/>
    </source>
</evidence>
<dbReference type="SUPFAM" id="SSF49363">
    <property type="entry name" value="Purple acid phosphatase, N-terminal domain"/>
    <property type="match status" value="1"/>
</dbReference>
<dbReference type="Gene3D" id="3.60.21.10">
    <property type="match status" value="1"/>
</dbReference>
<keyword evidence="1 2" id="KW-0732">Signal</keyword>
<evidence type="ECO:0000313" key="7">
    <source>
        <dbReference type="Proteomes" id="UP000652681"/>
    </source>
</evidence>
<accession>A0A8J6PDY0</accession>
<reference evidence="6" key="1">
    <citation type="submission" date="2020-09" db="EMBL/GenBank/DDBJ databases">
        <title>Taishania pollutisoli gen. nov., sp. nov., Isolated from Tetrabromobisphenol A-Contaminated Soil.</title>
        <authorList>
            <person name="Chen Q."/>
        </authorList>
    </citation>
    <scope>NUCLEOTIDE SEQUENCE</scope>
    <source>
        <strain evidence="6">CZZ-1</strain>
    </source>
</reference>
<organism evidence="6 7">
    <name type="scientific">Taishania pollutisoli</name>
    <dbReference type="NCBI Taxonomy" id="2766479"/>
    <lineage>
        <taxon>Bacteria</taxon>
        <taxon>Pseudomonadati</taxon>
        <taxon>Bacteroidota</taxon>
        <taxon>Flavobacteriia</taxon>
        <taxon>Flavobacteriales</taxon>
        <taxon>Crocinitomicaceae</taxon>
        <taxon>Taishania</taxon>
    </lineage>
</organism>
<feature type="domain" description="Secretion system C-terminal sorting" evidence="5">
    <location>
        <begin position="619"/>
        <end position="683"/>
    </location>
</feature>
<comment type="caution">
    <text evidence="6">The sequence shown here is derived from an EMBL/GenBank/DDBJ whole genome shotgun (WGS) entry which is preliminary data.</text>
</comment>
<feature type="chain" id="PRO_5035326644" evidence="2">
    <location>
        <begin position="24"/>
        <end position="691"/>
    </location>
</feature>
<dbReference type="InterPro" id="IPR004843">
    <property type="entry name" value="Calcineurin-like_PHP"/>
</dbReference>
<dbReference type="InterPro" id="IPR008963">
    <property type="entry name" value="Purple_acid_Pase-like_N"/>
</dbReference>
<dbReference type="Proteomes" id="UP000652681">
    <property type="component" value="Unassembled WGS sequence"/>
</dbReference>
<dbReference type="RefSeq" id="WP_216714670.1">
    <property type="nucleotide sequence ID" value="NZ_JACVEL010000012.1"/>
</dbReference>
<dbReference type="GO" id="GO:0003993">
    <property type="term" value="F:acid phosphatase activity"/>
    <property type="evidence" value="ECO:0007669"/>
    <property type="project" value="InterPro"/>
</dbReference>
<dbReference type="PANTHER" id="PTHR45867">
    <property type="entry name" value="PURPLE ACID PHOSPHATASE"/>
    <property type="match status" value="1"/>
</dbReference>
<keyword evidence="7" id="KW-1185">Reference proteome</keyword>
<evidence type="ECO:0000259" key="5">
    <source>
        <dbReference type="Pfam" id="PF18962"/>
    </source>
</evidence>
<evidence type="ECO:0000259" key="3">
    <source>
        <dbReference type="Pfam" id="PF00149"/>
    </source>
</evidence>
<dbReference type="Pfam" id="PF16656">
    <property type="entry name" value="Pur_ac_phosph_N"/>
    <property type="match status" value="1"/>
</dbReference>
<dbReference type="AlphaFoldDB" id="A0A8J6PDY0"/>
<dbReference type="InterPro" id="IPR026444">
    <property type="entry name" value="Secre_tail"/>
</dbReference>
<dbReference type="PANTHER" id="PTHR45867:SF3">
    <property type="entry name" value="ACID PHOSPHATASE TYPE 7"/>
    <property type="match status" value="1"/>
</dbReference>
<dbReference type="NCBIfam" id="TIGR04183">
    <property type="entry name" value="Por_Secre_tail"/>
    <property type="match status" value="1"/>
</dbReference>
<proteinExistence type="predicted"/>
<gene>
    <name evidence="6" type="ORF">H9Y05_14240</name>
</gene>